<name>A0AAJ0CUF9_9HYPO</name>
<dbReference type="InterPro" id="IPR053037">
    <property type="entry name" value="Pericyclase_pydY-like"/>
</dbReference>
<dbReference type="Proteomes" id="UP001251528">
    <property type="component" value="Unassembled WGS sequence"/>
</dbReference>
<dbReference type="EMBL" id="JASWJB010000079">
    <property type="protein sequence ID" value="KAK2600233.1"/>
    <property type="molecule type" value="Genomic_DNA"/>
</dbReference>
<evidence type="ECO:0008006" key="3">
    <source>
        <dbReference type="Google" id="ProtNLM"/>
    </source>
</evidence>
<gene>
    <name evidence="1" type="ORF">QQS21_005029</name>
</gene>
<keyword evidence="2" id="KW-1185">Reference proteome</keyword>
<comment type="caution">
    <text evidence="1">The sequence shown here is derived from an EMBL/GenBank/DDBJ whole genome shotgun (WGS) entry which is preliminary data.</text>
</comment>
<protein>
    <recommendedName>
        <fullName evidence="3">LCCL domain-containing protein</fullName>
    </recommendedName>
</protein>
<organism evidence="1 2">
    <name type="scientific">Conoideocrella luteorostrata</name>
    <dbReference type="NCBI Taxonomy" id="1105319"/>
    <lineage>
        <taxon>Eukaryota</taxon>
        <taxon>Fungi</taxon>
        <taxon>Dikarya</taxon>
        <taxon>Ascomycota</taxon>
        <taxon>Pezizomycotina</taxon>
        <taxon>Sordariomycetes</taxon>
        <taxon>Hypocreomycetidae</taxon>
        <taxon>Hypocreales</taxon>
        <taxon>Clavicipitaceae</taxon>
        <taxon>Conoideocrella</taxon>
    </lineage>
</organism>
<reference evidence="1" key="1">
    <citation type="submission" date="2023-06" db="EMBL/GenBank/DDBJ databases">
        <title>Conoideocrella luteorostrata (Hypocreales: Clavicipitaceae), a potential biocontrol fungus for elongate hemlock scale in United States Christmas tree production areas.</title>
        <authorList>
            <person name="Barrett H."/>
            <person name="Lovett B."/>
            <person name="Macias A.M."/>
            <person name="Stajich J.E."/>
            <person name="Kasson M.T."/>
        </authorList>
    </citation>
    <scope>NUCLEOTIDE SEQUENCE</scope>
    <source>
        <strain evidence="1">ARSEF 14590</strain>
    </source>
</reference>
<dbReference type="PANTHER" id="PTHR38115:SF1">
    <property type="entry name" value="LIPOCALIN-LIKE DOMAIN-CONTAINING PROTEIN"/>
    <property type="match status" value="1"/>
</dbReference>
<accession>A0AAJ0CUF9</accession>
<evidence type="ECO:0000313" key="1">
    <source>
        <dbReference type="EMBL" id="KAK2600233.1"/>
    </source>
</evidence>
<sequence length="189" mass="21260">MAAPAEKTLKNLNGSWTVDSELSESTDPALAIQGISYLVRTGISYATISIAVNQYDGPPKPPNESTETFTHVDIDQSASGLTSTQENRCLDNTWREHSDWLFGNVKGRTTWVSLDEVEDTYLKTGWETEGDGKFILSHVESQDSGWTATQLWGFQQVNGERRYCRNIVVAKGDERAEFRLVYKYNPVEE</sequence>
<dbReference type="PANTHER" id="PTHR38115">
    <property type="entry name" value="LIPOCALIN-LIKE DOMAIN-CONTAINING PROTEIN"/>
    <property type="match status" value="1"/>
</dbReference>
<dbReference type="AlphaFoldDB" id="A0AAJ0CUF9"/>
<proteinExistence type="predicted"/>
<evidence type="ECO:0000313" key="2">
    <source>
        <dbReference type="Proteomes" id="UP001251528"/>
    </source>
</evidence>